<accession>A0AAF3FDB9</accession>
<protein>
    <recommendedName>
        <fullName evidence="9">Transthyretin-like family protein</fullName>
    </recommendedName>
</protein>
<sequence length="253" mass="28373">MSQLPIDRSTCEMKLLISLALFGVALAMRQQSVAVHGKLMCGSKPASGVTVKLWDEDDGPDRDDELDKKQTDGNGEFRLQGTTRELTSIDPVFKIYHDCDDGIKPGQRKVKFRIPSSYISSAFRFQSVAVTGKIFCGDKPAARIRVKLREAALVELFDEVLDQGFTDLHGHFHLEGYKAELSQIEPYFHAHYECNDGELRNSKCCGKLRVAIPKDTLGDGKKSPKVFDFGVLNLETIFAEEKRKKEALNEEDD</sequence>
<keyword evidence="4 6" id="KW-0732">Signal</keyword>
<dbReference type="Gene3D" id="2.60.40.3330">
    <property type="match status" value="2"/>
</dbReference>
<feature type="compositionally biased region" description="Acidic residues" evidence="5">
    <location>
        <begin position="55"/>
        <end position="64"/>
    </location>
</feature>
<organism evidence="7 8">
    <name type="scientific">Mesorhabditis belari</name>
    <dbReference type="NCBI Taxonomy" id="2138241"/>
    <lineage>
        <taxon>Eukaryota</taxon>
        <taxon>Metazoa</taxon>
        <taxon>Ecdysozoa</taxon>
        <taxon>Nematoda</taxon>
        <taxon>Chromadorea</taxon>
        <taxon>Rhabditida</taxon>
        <taxon>Rhabditina</taxon>
        <taxon>Rhabditomorpha</taxon>
        <taxon>Rhabditoidea</taxon>
        <taxon>Rhabditidae</taxon>
        <taxon>Mesorhabditinae</taxon>
        <taxon>Mesorhabditis</taxon>
    </lineage>
</organism>
<dbReference type="GO" id="GO:0009986">
    <property type="term" value="C:cell surface"/>
    <property type="evidence" value="ECO:0007669"/>
    <property type="project" value="InterPro"/>
</dbReference>
<dbReference type="PANTHER" id="PTHR21700">
    <property type="entry name" value="TRANSTHYRETIN-LIKE FAMILY PROTEIN-RELATED"/>
    <property type="match status" value="1"/>
</dbReference>
<name>A0AAF3FDB9_9BILA</name>
<evidence type="ECO:0000256" key="1">
    <source>
        <dbReference type="ARBA" id="ARBA00004613"/>
    </source>
</evidence>
<reference evidence="8" key="1">
    <citation type="submission" date="2024-02" db="UniProtKB">
        <authorList>
            <consortium name="WormBaseParasite"/>
        </authorList>
    </citation>
    <scope>IDENTIFICATION</scope>
</reference>
<comment type="subcellular location">
    <subcellularLocation>
        <location evidence="1">Secreted</location>
    </subcellularLocation>
</comment>
<feature type="signal peptide" evidence="6">
    <location>
        <begin position="1"/>
        <end position="27"/>
    </location>
</feature>
<comment type="similarity">
    <text evidence="2">Belongs to the nematode transthyretin-like family.</text>
</comment>
<evidence type="ECO:0008006" key="9">
    <source>
        <dbReference type="Google" id="ProtNLM"/>
    </source>
</evidence>
<proteinExistence type="inferred from homology"/>
<keyword evidence="3" id="KW-0964">Secreted</keyword>
<dbReference type="GO" id="GO:0005576">
    <property type="term" value="C:extracellular region"/>
    <property type="evidence" value="ECO:0007669"/>
    <property type="project" value="UniProtKB-SubCell"/>
</dbReference>
<evidence type="ECO:0000256" key="3">
    <source>
        <dbReference type="ARBA" id="ARBA00022525"/>
    </source>
</evidence>
<dbReference type="Pfam" id="PF01060">
    <property type="entry name" value="TTR-52"/>
    <property type="match status" value="2"/>
</dbReference>
<evidence type="ECO:0000256" key="6">
    <source>
        <dbReference type="SAM" id="SignalP"/>
    </source>
</evidence>
<dbReference type="WBParaSite" id="MBELARI_LOCUS4902">
    <property type="protein sequence ID" value="MBELARI_LOCUS4902"/>
    <property type="gene ID" value="MBELARI_LOCUS4902"/>
</dbReference>
<keyword evidence="7" id="KW-1185">Reference proteome</keyword>
<evidence type="ECO:0000256" key="2">
    <source>
        <dbReference type="ARBA" id="ARBA00010112"/>
    </source>
</evidence>
<evidence type="ECO:0000313" key="8">
    <source>
        <dbReference type="WBParaSite" id="MBELARI_LOCUS4902"/>
    </source>
</evidence>
<evidence type="ECO:0000313" key="7">
    <source>
        <dbReference type="Proteomes" id="UP000887575"/>
    </source>
</evidence>
<evidence type="ECO:0000256" key="5">
    <source>
        <dbReference type="SAM" id="MobiDB-lite"/>
    </source>
</evidence>
<dbReference type="InterPro" id="IPR038479">
    <property type="entry name" value="Transthyretin-like_sf"/>
</dbReference>
<feature type="region of interest" description="Disordered" evidence="5">
    <location>
        <begin position="52"/>
        <end position="76"/>
    </location>
</feature>
<dbReference type="PANTHER" id="PTHR21700:SF126">
    <property type="entry name" value="TRANSTHYRETIN-LIKE FAMILY PROTEIN"/>
    <property type="match status" value="1"/>
</dbReference>
<dbReference type="Proteomes" id="UP000887575">
    <property type="component" value="Unassembled WGS sequence"/>
</dbReference>
<evidence type="ECO:0000256" key="4">
    <source>
        <dbReference type="ARBA" id="ARBA00022729"/>
    </source>
</evidence>
<feature type="chain" id="PRO_5042055461" description="Transthyretin-like family protein" evidence="6">
    <location>
        <begin position="28"/>
        <end position="253"/>
    </location>
</feature>
<dbReference type="AlphaFoldDB" id="A0AAF3FDB9"/>
<dbReference type="InterPro" id="IPR001534">
    <property type="entry name" value="Transthyretin-like"/>
</dbReference>